<dbReference type="Pfam" id="PF02777">
    <property type="entry name" value="Sod_Fe_C"/>
    <property type="match status" value="1"/>
</dbReference>
<dbReference type="PROSITE" id="PS00088">
    <property type="entry name" value="SOD_MN"/>
    <property type="match status" value="1"/>
</dbReference>
<comment type="similarity">
    <text evidence="1 6">Belongs to the iron/manganese superoxide dismutase family.</text>
</comment>
<dbReference type="PANTHER" id="PTHR43595">
    <property type="entry name" value="37S RIBOSOMAL PROTEIN S26, MITOCHONDRIAL"/>
    <property type="match status" value="1"/>
</dbReference>
<name>A0A3D4V3I1_9BACT</name>
<keyword evidence="3 5" id="KW-0479">Metal-binding</keyword>
<dbReference type="InterPro" id="IPR019832">
    <property type="entry name" value="Mn/Fe_SOD_C"/>
</dbReference>
<dbReference type="InterPro" id="IPR019831">
    <property type="entry name" value="Mn/Fe_SOD_N"/>
</dbReference>
<protein>
    <recommendedName>
        <fullName evidence="2 6">Superoxide dismutase</fullName>
        <ecNumber evidence="2 6">1.15.1.1</ecNumber>
    </recommendedName>
</protein>
<evidence type="ECO:0000256" key="6">
    <source>
        <dbReference type="RuleBase" id="RU000414"/>
    </source>
</evidence>
<dbReference type="InterPro" id="IPR036324">
    <property type="entry name" value="Mn/Fe_SOD_N_sf"/>
</dbReference>
<evidence type="ECO:0000256" key="1">
    <source>
        <dbReference type="ARBA" id="ARBA00008714"/>
    </source>
</evidence>
<dbReference type="Gene3D" id="3.55.40.20">
    <property type="entry name" value="Iron/manganese superoxide dismutase, C-terminal domain"/>
    <property type="match status" value="1"/>
</dbReference>
<dbReference type="Gene3D" id="1.10.287.990">
    <property type="entry name" value="Fe,Mn superoxide dismutase (SOD) domain"/>
    <property type="match status" value="1"/>
</dbReference>
<evidence type="ECO:0000256" key="2">
    <source>
        <dbReference type="ARBA" id="ARBA00012682"/>
    </source>
</evidence>
<dbReference type="InterPro" id="IPR036314">
    <property type="entry name" value="SOD_C_sf"/>
</dbReference>
<dbReference type="GO" id="GO:0046872">
    <property type="term" value="F:metal ion binding"/>
    <property type="evidence" value="ECO:0007669"/>
    <property type="project" value="UniProtKB-KW"/>
</dbReference>
<evidence type="ECO:0000256" key="3">
    <source>
        <dbReference type="ARBA" id="ARBA00022723"/>
    </source>
</evidence>
<gene>
    <name evidence="9" type="ORF">DGD08_00460</name>
</gene>
<dbReference type="SUPFAM" id="SSF46609">
    <property type="entry name" value="Fe,Mn superoxide dismutase (SOD), N-terminal domain"/>
    <property type="match status" value="1"/>
</dbReference>
<comment type="function">
    <text evidence="6">Destroys radicals which are normally produced within the cells and which are toxic to biological systems.</text>
</comment>
<reference evidence="9 10" key="1">
    <citation type="journal article" date="2018" name="Nat. Biotechnol.">
        <title>A standardized bacterial taxonomy based on genome phylogeny substantially revises the tree of life.</title>
        <authorList>
            <person name="Parks D.H."/>
            <person name="Chuvochina M."/>
            <person name="Waite D.W."/>
            <person name="Rinke C."/>
            <person name="Skarshewski A."/>
            <person name="Chaumeil P.A."/>
            <person name="Hugenholtz P."/>
        </authorList>
    </citation>
    <scope>NUCLEOTIDE SEQUENCE [LARGE SCALE GENOMIC DNA]</scope>
    <source>
        <strain evidence="9">UBA8844</strain>
    </source>
</reference>
<proteinExistence type="inferred from homology"/>
<comment type="catalytic activity">
    <reaction evidence="6">
        <text>2 superoxide + 2 H(+) = H2O2 + O2</text>
        <dbReference type="Rhea" id="RHEA:20696"/>
        <dbReference type="ChEBI" id="CHEBI:15378"/>
        <dbReference type="ChEBI" id="CHEBI:15379"/>
        <dbReference type="ChEBI" id="CHEBI:16240"/>
        <dbReference type="ChEBI" id="CHEBI:18421"/>
        <dbReference type="EC" id="1.15.1.1"/>
    </reaction>
</comment>
<evidence type="ECO:0000313" key="10">
    <source>
        <dbReference type="Proteomes" id="UP000264071"/>
    </source>
</evidence>
<keyword evidence="4 6" id="KW-0560">Oxidoreductase</keyword>
<evidence type="ECO:0000256" key="5">
    <source>
        <dbReference type="PIRSR" id="PIRSR000349-1"/>
    </source>
</evidence>
<dbReference type="PANTHER" id="PTHR43595:SF2">
    <property type="entry name" value="SMALL RIBOSOMAL SUBUNIT PROTEIN MS42"/>
    <property type="match status" value="1"/>
</dbReference>
<dbReference type="GO" id="GO:0004784">
    <property type="term" value="F:superoxide dismutase activity"/>
    <property type="evidence" value="ECO:0007669"/>
    <property type="project" value="UniProtKB-EC"/>
</dbReference>
<sequence>MIDRLQSGPFADGTHNVRVAPDAVLSQKYPFVLPPLGYANNAVEPAVDAQTMGIHHDRHHAAYVTNLNAAVQPQTALHGLTLGELLMGLRRWPPAVQTAIRNNGGGHANHALFWKLLSPGGAVAQVPSGRLAEMVARDFETVDACKAALKAAAVSQFGSGWAWLVKTATSRLAVRALPNQDSPLLEGELPIVGIDVWEHAYYLKYQNRRADYVDAILARINWDVAGDQVV</sequence>
<evidence type="ECO:0000313" key="9">
    <source>
        <dbReference type="EMBL" id="HCT55661.1"/>
    </source>
</evidence>
<feature type="binding site" evidence="5">
    <location>
        <position position="195"/>
    </location>
    <ligand>
        <name>Mn(2+)</name>
        <dbReference type="ChEBI" id="CHEBI:29035"/>
    </ligand>
</feature>
<organism evidence="9 10">
    <name type="scientific">Gemmatimonas aurantiaca</name>
    <dbReference type="NCBI Taxonomy" id="173480"/>
    <lineage>
        <taxon>Bacteria</taxon>
        <taxon>Pseudomonadati</taxon>
        <taxon>Gemmatimonadota</taxon>
        <taxon>Gemmatimonadia</taxon>
        <taxon>Gemmatimonadales</taxon>
        <taxon>Gemmatimonadaceae</taxon>
        <taxon>Gemmatimonas</taxon>
    </lineage>
</organism>
<dbReference type="PRINTS" id="PR01703">
    <property type="entry name" value="MNSODISMTASE"/>
</dbReference>
<evidence type="ECO:0000259" key="8">
    <source>
        <dbReference type="Pfam" id="PF02777"/>
    </source>
</evidence>
<dbReference type="PIRSF" id="PIRSF000349">
    <property type="entry name" value="SODismutase"/>
    <property type="match status" value="1"/>
</dbReference>
<dbReference type="Pfam" id="PF00081">
    <property type="entry name" value="Sod_Fe_N"/>
    <property type="match status" value="1"/>
</dbReference>
<evidence type="ECO:0000259" key="7">
    <source>
        <dbReference type="Pfam" id="PF00081"/>
    </source>
</evidence>
<accession>A0A3D4V3I1</accession>
<evidence type="ECO:0000256" key="4">
    <source>
        <dbReference type="ARBA" id="ARBA00023002"/>
    </source>
</evidence>
<dbReference type="SUPFAM" id="SSF54719">
    <property type="entry name" value="Fe,Mn superoxide dismutase (SOD), C-terminal domain"/>
    <property type="match status" value="1"/>
</dbReference>
<comment type="caution">
    <text evidence="9">The sequence shown here is derived from an EMBL/GenBank/DDBJ whole genome shotgun (WGS) entry which is preliminary data.</text>
</comment>
<feature type="binding site" evidence="5">
    <location>
        <position position="110"/>
    </location>
    <ligand>
        <name>Mn(2+)</name>
        <dbReference type="ChEBI" id="CHEBI:29035"/>
    </ligand>
</feature>
<feature type="domain" description="Manganese/iron superoxide dismutase N-terminal" evidence="7">
    <location>
        <begin position="31"/>
        <end position="118"/>
    </location>
</feature>
<dbReference type="EMBL" id="DPIY01000001">
    <property type="protein sequence ID" value="HCT55661.1"/>
    <property type="molecule type" value="Genomic_DNA"/>
</dbReference>
<feature type="domain" description="Manganese/iron superoxide dismutase C-terminal" evidence="8">
    <location>
        <begin position="127"/>
        <end position="225"/>
    </location>
</feature>
<dbReference type="InterPro" id="IPR001189">
    <property type="entry name" value="Mn/Fe_SOD"/>
</dbReference>
<feature type="binding site" evidence="5">
    <location>
        <position position="199"/>
    </location>
    <ligand>
        <name>Mn(2+)</name>
        <dbReference type="ChEBI" id="CHEBI:29035"/>
    </ligand>
</feature>
<dbReference type="Proteomes" id="UP000264071">
    <property type="component" value="Unassembled WGS sequence"/>
</dbReference>
<dbReference type="AlphaFoldDB" id="A0A3D4V3I1"/>
<dbReference type="FunFam" id="1.10.287.990:FF:000001">
    <property type="entry name" value="Superoxide dismutase"/>
    <property type="match status" value="1"/>
</dbReference>
<dbReference type="InterPro" id="IPR019833">
    <property type="entry name" value="Mn/Fe_SOD_BS"/>
</dbReference>
<feature type="binding site" evidence="5">
    <location>
        <position position="55"/>
    </location>
    <ligand>
        <name>Mn(2+)</name>
        <dbReference type="ChEBI" id="CHEBI:29035"/>
    </ligand>
</feature>
<dbReference type="EC" id="1.15.1.1" evidence="2 6"/>
<dbReference type="GO" id="GO:0005737">
    <property type="term" value="C:cytoplasm"/>
    <property type="evidence" value="ECO:0007669"/>
    <property type="project" value="TreeGrafter"/>
</dbReference>